<dbReference type="AlphaFoldDB" id="Q4SUM1"/>
<comment type="caution">
    <text evidence="2">The sequence shown here is derived from an EMBL/GenBank/DDBJ whole genome shotgun (WGS) entry which is preliminary data.</text>
</comment>
<protein>
    <submittedName>
        <fullName evidence="2">(spotted green pufferfish) hypothetical protein</fullName>
    </submittedName>
</protein>
<keyword evidence="1" id="KW-0812">Transmembrane</keyword>
<dbReference type="KEGG" id="tng:GSTEN00012396G001"/>
<name>Q4SUM1_TETNG</name>
<feature type="non-terminal residue" evidence="2">
    <location>
        <position position="28"/>
    </location>
</feature>
<keyword evidence="1" id="KW-0472">Membrane</keyword>
<sequence>LSLIRLLFPGTIGFFACFWFVNKIYSVV</sequence>
<reference evidence="2" key="1">
    <citation type="journal article" date="2004" name="Nature">
        <title>Genome duplication in the teleost fish Tetraodon nigroviridis reveals the early vertebrate proto-karyotype.</title>
        <authorList>
            <person name="Jaillon O."/>
            <person name="Aury J.-M."/>
            <person name="Brunet F."/>
            <person name="Petit J.-L."/>
            <person name="Stange-Thomann N."/>
            <person name="Mauceli E."/>
            <person name="Bouneau L."/>
            <person name="Fischer C."/>
            <person name="Ozouf-Costaz C."/>
            <person name="Bernot A."/>
            <person name="Nicaud S."/>
            <person name="Jaffe D."/>
            <person name="Fisher S."/>
            <person name="Lutfalla G."/>
            <person name="Dossat C."/>
            <person name="Segurens B."/>
            <person name="Dasilva C."/>
            <person name="Salanoubat M."/>
            <person name="Levy M."/>
            <person name="Boudet N."/>
            <person name="Castellano S."/>
            <person name="Anthouard V."/>
            <person name="Jubin C."/>
            <person name="Castelli V."/>
            <person name="Katinka M."/>
            <person name="Vacherie B."/>
            <person name="Biemont C."/>
            <person name="Skalli Z."/>
            <person name="Cattolico L."/>
            <person name="Poulain J."/>
            <person name="De Berardinis V."/>
            <person name="Cruaud C."/>
            <person name="Duprat S."/>
            <person name="Brottier P."/>
            <person name="Coutanceau J.-P."/>
            <person name="Gouzy J."/>
            <person name="Parra G."/>
            <person name="Lardier G."/>
            <person name="Chapple C."/>
            <person name="McKernan K.J."/>
            <person name="McEwan P."/>
            <person name="Bosak S."/>
            <person name="Kellis M."/>
            <person name="Volff J.-N."/>
            <person name="Guigo R."/>
            <person name="Zody M.C."/>
            <person name="Mesirov J."/>
            <person name="Lindblad-Toh K."/>
            <person name="Birren B."/>
            <person name="Nusbaum C."/>
            <person name="Kahn D."/>
            <person name="Robinson-Rechavi M."/>
            <person name="Laudet V."/>
            <person name="Schachter V."/>
            <person name="Quetier F."/>
            <person name="Saurin W."/>
            <person name="Scarpelli C."/>
            <person name="Wincker P."/>
            <person name="Lander E.S."/>
            <person name="Weissenbach J."/>
            <person name="Roest Crollius H."/>
        </authorList>
    </citation>
    <scope>NUCLEOTIDE SEQUENCE [LARGE SCALE GENOMIC DNA]</scope>
</reference>
<accession>Q4SUM1</accession>
<gene>
    <name evidence="2" type="ORF">GSTENG00012396001</name>
</gene>
<organism evidence="2">
    <name type="scientific">Tetraodon nigroviridis</name>
    <name type="common">Spotted green pufferfish</name>
    <name type="synonym">Chelonodon nigroviridis</name>
    <dbReference type="NCBI Taxonomy" id="99883"/>
    <lineage>
        <taxon>Eukaryota</taxon>
        <taxon>Metazoa</taxon>
        <taxon>Chordata</taxon>
        <taxon>Craniata</taxon>
        <taxon>Vertebrata</taxon>
        <taxon>Euteleostomi</taxon>
        <taxon>Actinopterygii</taxon>
        <taxon>Neopterygii</taxon>
        <taxon>Teleostei</taxon>
        <taxon>Neoteleostei</taxon>
        <taxon>Acanthomorphata</taxon>
        <taxon>Eupercaria</taxon>
        <taxon>Tetraodontiformes</taxon>
        <taxon>Tetradontoidea</taxon>
        <taxon>Tetraodontidae</taxon>
        <taxon>Tetraodon</taxon>
    </lineage>
</organism>
<feature type="transmembrane region" description="Helical" evidence="1">
    <location>
        <begin position="6"/>
        <end position="25"/>
    </location>
</feature>
<feature type="non-terminal residue" evidence="2">
    <location>
        <position position="1"/>
    </location>
</feature>
<proteinExistence type="predicted"/>
<evidence type="ECO:0000313" key="2">
    <source>
        <dbReference type="EMBL" id="CAF95661.1"/>
    </source>
</evidence>
<evidence type="ECO:0000256" key="1">
    <source>
        <dbReference type="SAM" id="Phobius"/>
    </source>
</evidence>
<dbReference type="EMBL" id="CAAE01013862">
    <property type="protein sequence ID" value="CAF95661.1"/>
    <property type="molecule type" value="Genomic_DNA"/>
</dbReference>
<reference evidence="2" key="2">
    <citation type="submission" date="2004-02" db="EMBL/GenBank/DDBJ databases">
        <authorList>
            <consortium name="Genoscope"/>
            <consortium name="Whitehead Institute Centre for Genome Research"/>
        </authorList>
    </citation>
    <scope>NUCLEOTIDE SEQUENCE</scope>
</reference>
<dbReference type="HOGENOM" id="CLU_010714_0_0_1"/>
<keyword evidence="1" id="KW-1133">Transmembrane helix</keyword>